<protein>
    <submittedName>
        <fullName evidence="3">Uncharacterized protein</fullName>
    </submittedName>
</protein>
<organism evidence="3 4">
    <name type="scientific">Oerskovia turbata</name>
    <dbReference type="NCBI Taxonomy" id="1713"/>
    <lineage>
        <taxon>Bacteria</taxon>
        <taxon>Bacillati</taxon>
        <taxon>Actinomycetota</taxon>
        <taxon>Actinomycetes</taxon>
        <taxon>Micrococcales</taxon>
        <taxon>Cellulomonadaceae</taxon>
        <taxon>Oerskovia</taxon>
    </lineage>
</organism>
<dbReference type="Proteomes" id="UP000289805">
    <property type="component" value="Unassembled WGS sequence"/>
</dbReference>
<feature type="region of interest" description="Disordered" evidence="1">
    <location>
        <begin position="351"/>
        <end position="379"/>
    </location>
</feature>
<keyword evidence="5" id="KW-1185">Reference proteome</keyword>
<proteinExistence type="predicted"/>
<dbReference type="OrthoDB" id="5116273at2"/>
<accession>A0A4Q1KY43</accession>
<gene>
    <name evidence="2" type="ORF">EQW73_12760</name>
    <name evidence="3" type="ORF">EQW78_06730</name>
</gene>
<dbReference type="RefSeq" id="WP_030152905.1">
    <property type="nucleotide sequence ID" value="NZ_JOFV01000019.1"/>
</dbReference>
<dbReference type="EMBL" id="SDJQ01000008">
    <property type="protein sequence ID" value="RXR35283.1"/>
    <property type="molecule type" value="Genomic_DNA"/>
</dbReference>
<comment type="caution">
    <text evidence="3">The sequence shown here is derived from an EMBL/GenBank/DDBJ whole genome shotgun (WGS) entry which is preliminary data.</text>
</comment>
<evidence type="ECO:0000313" key="4">
    <source>
        <dbReference type="Proteomes" id="UP000289805"/>
    </source>
</evidence>
<evidence type="ECO:0000256" key="1">
    <source>
        <dbReference type="SAM" id="MobiDB-lite"/>
    </source>
</evidence>
<evidence type="ECO:0000313" key="3">
    <source>
        <dbReference type="EMBL" id="RXR35283.1"/>
    </source>
</evidence>
<dbReference type="AlphaFoldDB" id="A0A4Q1KY43"/>
<reference evidence="4 5" key="1">
    <citation type="submission" date="2019-01" db="EMBL/GenBank/DDBJ databases">
        <title>Oerskovia turbata Genome sequencing and assembly.</title>
        <authorList>
            <person name="Dou T."/>
        </authorList>
    </citation>
    <scope>NUCLEOTIDE SEQUENCE [LARGE SCALE GENOMIC DNA]</scope>
    <source>
        <strain evidence="3 4">JCM12123</strain>
        <strain evidence="2 5">JCM3160</strain>
    </source>
</reference>
<sequence>MEHRRRALDVGPGEHLLLPASTLDTTGRLHLWRAFTGLHDGELLLSPLTACPLPMPWTVPAGHRRWPGLRATAMWHPLLWLPARLGSPITLRDPMTGETWGETYDEWATRVALEMTESGPVSIDDEQWVLLHDPHHGRHVRPLGPDDADLVPLYDPTTGTWLDVLSTVGLDVDDPDHLARVERWLAGDDDEALDAVDLDVFLQAAGRDPAWALDRTQRPLAEGTGYRTYVEDLRDASSTLVARELDDRVTDLASARLPARDLGQHVGALARAASTLLSAGPDVVEDLGLSLDLVTARAERATTVDAAAAAVADLRVLLGTVADASSLGLDRIGLRVEIETAEVLGQVAQLTRPAGPPDDAARPTGAGHPSRGACFSRNA</sequence>
<name>A0A4Q1KY43_9CELL</name>
<dbReference type="EMBL" id="SDJR01000007">
    <property type="protein sequence ID" value="RXR25137.1"/>
    <property type="molecule type" value="Genomic_DNA"/>
</dbReference>
<dbReference type="Proteomes" id="UP000290517">
    <property type="component" value="Unassembled WGS sequence"/>
</dbReference>
<evidence type="ECO:0000313" key="5">
    <source>
        <dbReference type="Proteomes" id="UP000290517"/>
    </source>
</evidence>
<evidence type="ECO:0000313" key="2">
    <source>
        <dbReference type="EMBL" id="RXR25137.1"/>
    </source>
</evidence>